<organism evidence="1 2">
    <name type="scientific">Larinioides sclopetarius</name>
    <dbReference type="NCBI Taxonomy" id="280406"/>
    <lineage>
        <taxon>Eukaryota</taxon>
        <taxon>Metazoa</taxon>
        <taxon>Ecdysozoa</taxon>
        <taxon>Arthropoda</taxon>
        <taxon>Chelicerata</taxon>
        <taxon>Arachnida</taxon>
        <taxon>Araneae</taxon>
        <taxon>Araneomorphae</taxon>
        <taxon>Entelegynae</taxon>
        <taxon>Araneoidea</taxon>
        <taxon>Araneidae</taxon>
        <taxon>Larinioides</taxon>
    </lineage>
</organism>
<dbReference type="EMBL" id="CAXIEN010000214">
    <property type="protein sequence ID" value="CAL1287180.1"/>
    <property type="molecule type" value="Genomic_DNA"/>
</dbReference>
<dbReference type="InterPro" id="IPR042856">
    <property type="entry name" value="RSP14"/>
</dbReference>
<evidence type="ECO:0000313" key="2">
    <source>
        <dbReference type="Proteomes" id="UP001497382"/>
    </source>
</evidence>
<accession>A0AAV2AU25</accession>
<keyword evidence="2" id="KW-1185">Reference proteome</keyword>
<dbReference type="SUPFAM" id="SSF48371">
    <property type="entry name" value="ARM repeat"/>
    <property type="match status" value="1"/>
</dbReference>
<dbReference type="PANTHER" id="PTHR15599">
    <property type="entry name" value="RTDR1"/>
    <property type="match status" value="1"/>
</dbReference>
<dbReference type="InterPro" id="IPR011989">
    <property type="entry name" value="ARM-like"/>
</dbReference>
<gene>
    <name evidence="1" type="ORF">LARSCL_LOCUS14680</name>
</gene>
<dbReference type="Proteomes" id="UP001497382">
    <property type="component" value="Unassembled WGS sequence"/>
</dbReference>
<dbReference type="InterPro" id="IPR016024">
    <property type="entry name" value="ARM-type_fold"/>
</dbReference>
<feature type="non-terminal residue" evidence="1">
    <location>
        <position position="1"/>
    </location>
</feature>
<name>A0AAV2AU25_9ARAC</name>
<evidence type="ECO:0008006" key="3">
    <source>
        <dbReference type="Google" id="ProtNLM"/>
    </source>
</evidence>
<proteinExistence type="predicted"/>
<evidence type="ECO:0000313" key="1">
    <source>
        <dbReference type="EMBL" id="CAL1287180.1"/>
    </source>
</evidence>
<dbReference type="PANTHER" id="PTHR15599:SF1">
    <property type="entry name" value="RADIAL SPOKE HEAD 14 HOMOLOG"/>
    <property type="match status" value="1"/>
</dbReference>
<dbReference type="Gene3D" id="1.25.10.10">
    <property type="entry name" value="Leucine-rich Repeat Variant"/>
    <property type="match status" value="2"/>
</dbReference>
<reference evidence="1 2" key="1">
    <citation type="submission" date="2024-04" db="EMBL/GenBank/DDBJ databases">
        <authorList>
            <person name="Rising A."/>
            <person name="Reimegard J."/>
            <person name="Sonavane S."/>
            <person name="Akerstrom W."/>
            <person name="Nylinder S."/>
            <person name="Hedman E."/>
            <person name="Kallberg Y."/>
        </authorList>
    </citation>
    <scope>NUCLEOTIDE SEQUENCE [LARGE SCALE GENOMIC DNA]</scope>
</reference>
<comment type="caution">
    <text evidence="1">The sequence shown here is derived from an EMBL/GenBank/DDBJ whole genome shotgun (WGS) entry which is preliminary data.</text>
</comment>
<sequence>LRLNVAKCLGAVTATPAGRQAFDGHGFYSETLKLLKDEDEEIRHAANVVLQRLVISPIGAENLVEAGAIPALIERIPKEPNNTLEVLLQTLHICCLIDPESSLDNKGLEAVIPLLKNSSPSVRARAATVIKDLTEEAKGRNRALDLKVVPLLLDMCNNEDEVVQAKALAALMMIALATPGKFMAIGENAIEMILPLVKRKNPEIRLNAIQVLTALSEAPPGRKQLIEEIPQLLPLLNDEVQEVRRAAKSLTAVITFKP</sequence>
<protein>
    <recommendedName>
        <fullName evidence="3">Rhabdoid tumor deletion region protein 1</fullName>
    </recommendedName>
</protein>
<dbReference type="AlphaFoldDB" id="A0AAV2AU25"/>